<gene>
    <name evidence="1" type="ORF">FRACA_790003</name>
</gene>
<keyword evidence="2" id="KW-1185">Reference proteome</keyword>
<accession>A0A2I2L179</accession>
<evidence type="ECO:0000313" key="1">
    <source>
        <dbReference type="EMBL" id="SNQ51683.1"/>
    </source>
</evidence>
<reference evidence="1 2" key="1">
    <citation type="submission" date="2017-06" db="EMBL/GenBank/DDBJ databases">
        <authorList>
            <person name="Kim H.J."/>
            <person name="Triplett B.A."/>
        </authorList>
    </citation>
    <scope>NUCLEOTIDE SEQUENCE [LARGE SCALE GENOMIC DNA]</scope>
    <source>
        <strain evidence="1">FRACA_ARgP5</strain>
    </source>
</reference>
<sequence>MKRVGVTGPMLEYQAIGPLAWINPLPTANQALPKASGGWGAWLTHRSGSPTMLGHYGEIGGYTMRRMIGLLATLPASAILISGCGSSAGESAAPAAGGAGASAASVSEGGASQPALEAAVRAYSDAYLTGQGSAAYGLLSERCQQRINQAEFTGLTQAARVQYGSQPIAALTVDSLAGTLARVTYTYPTSAINQQSEPWVFEKGTWRQDDC</sequence>
<dbReference type="EMBL" id="FZMO01000546">
    <property type="protein sequence ID" value="SNQ51683.1"/>
    <property type="molecule type" value="Genomic_DNA"/>
</dbReference>
<evidence type="ECO:0000313" key="2">
    <source>
        <dbReference type="Proteomes" id="UP000234331"/>
    </source>
</evidence>
<dbReference type="AlphaFoldDB" id="A0A2I2L179"/>
<protein>
    <submittedName>
        <fullName evidence="1">Uncharacterized protein</fullName>
    </submittedName>
</protein>
<name>A0A2I2L179_9ACTN</name>
<proteinExistence type="predicted"/>
<dbReference type="Proteomes" id="UP000234331">
    <property type="component" value="Unassembled WGS sequence"/>
</dbReference>
<organism evidence="1 2">
    <name type="scientific">Frankia canadensis</name>
    <dbReference type="NCBI Taxonomy" id="1836972"/>
    <lineage>
        <taxon>Bacteria</taxon>
        <taxon>Bacillati</taxon>
        <taxon>Actinomycetota</taxon>
        <taxon>Actinomycetes</taxon>
        <taxon>Frankiales</taxon>
        <taxon>Frankiaceae</taxon>
        <taxon>Frankia</taxon>
    </lineage>
</organism>